<dbReference type="EMBL" id="DSIY01000028">
    <property type="protein sequence ID" value="HEG90071.1"/>
    <property type="molecule type" value="Genomic_DNA"/>
</dbReference>
<dbReference type="Pfam" id="PF07949">
    <property type="entry name" value="YbbR"/>
    <property type="match status" value="3"/>
</dbReference>
<protein>
    <recommendedName>
        <fullName evidence="3">YbbR-like domain-containing protein</fullName>
    </recommendedName>
</protein>
<feature type="transmembrane region" description="Helical" evidence="1">
    <location>
        <begin position="12"/>
        <end position="30"/>
    </location>
</feature>
<gene>
    <name evidence="2" type="ORF">ENP34_01290</name>
</gene>
<name>A0A831X0U7_9BACT</name>
<dbReference type="Gene3D" id="2.170.120.40">
    <property type="entry name" value="YbbR-like domain"/>
    <property type="match status" value="2"/>
</dbReference>
<dbReference type="Gene3D" id="2.170.120.30">
    <property type="match status" value="2"/>
</dbReference>
<dbReference type="PANTHER" id="PTHR37804">
    <property type="entry name" value="CDAA REGULATORY PROTEIN CDAR"/>
    <property type="match status" value="1"/>
</dbReference>
<keyword evidence="1" id="KW-1133">Transmembrane helix</keyword>
<sequence>MGNLPRYFGADNLARMVIALVLAFALWAWVTARNDPETARTFSPVQVIPSGLDPSLVVINQLPPVQVRVQGPRSRIETLESGSLQATVDLSAIQEPGIYTRPVEVRTPRYVRVREVTPPEITVQIDRLAARENVPVEPAEPTDVPPNLVIKSVTVQPNTVTLTGPQETLAQVARVQAPVRVEGRAGSFQETVTPVVLNENGAQVPGIRLEPPTVTVIVELEVRGQVRRVVPNVVGTDQLPPGYELAGPPTVIPTDEVVVEGPPDAISQIPFISTVPIDVSGLTESRIFWDVPLDLSRLPAGVTVDRQTVHISVQIRRSTEGRTLQGVPIQTINVLPGTQVQVNPTVADVRVEGPQALVTALTAADISVYVDVGYAEAGIYQLPLRVSLPPGVQYQSVAPEVVQVSVQATNPTPTPAPGP</sequence>
<evidence type="ECO:0000256" key="1">
    <source>
        <dbReference type="SAM" id="Phobius"/>
    </source>
</evidence>
<evidence type="ECO:0000313" key="2">
    <source>
        <dbReference type="EMBL" id="HEG90071.1"/>
    </source>
</evidence>
<dbReference type="AlphaFoldDB" id="A0A831X0U7"/>
<reference evidence="2" key="1">
    <citation type="journal article" date="2020" name="mSystems">
        <title>Genome- and Community-Level Interaction Insights into Carbon Utilization and Element Cycling Functions of Hydrothermarchaeota in Hydrothermal Sediment.</title>
        <authorList>
            <person name="Zhou Z."/>
            <person name="Liu Y."/>
            <person name="Xu W."/>
            <person name="Pan J."/>
            <person name="Luo Z.H."/>
            <person name="Li M."/>
        </authorList>
    </citation>
    <scope>NUCLEOTIDE SEQUENCE [LARGE SCALE GENOMIC DNA]</scope>
    <source>
        <strain evidence="2">SpSt-210</strain>
    </source>
</reference>
<keyword evidence="1" id="KW-0472">Membrane</keyword>
<proteinExistence type="predicted"/>
<organism evidence="2">
    <name type="scientific">Thermorudis peleae</name>
    <dbReference type="NCBI Taxonomy" id="1382356"/>
    <lineage>
        <taxon>Bacteria</taxon>
        <taxon>Pseudomonadati</taxon>
        <taxon>Thermomicrobiota</taxon>
        <taxon>Thermomicrobia</taxon>
        <taxon>Thermomicrobia incertae sedis</taxon>
        <taxon>Thermorudis</taxon>
    </lineage>
</organism>
<keyword evidence="1" id="KW-0812">Transmembrane</keyword>
<accession>A0A831X0U7</accession>
<evidence type="ECO:0008006" key="3">
    <source>
        <dbReference type="Google" id="ProtNLM"/>
    </source>
</evidence>
<dbReference type="InterPro" id="IPR012505">
    <property type="entry name" value="YbbR"/>
</dbReference>
<dbReference type="InterPro" id="IPR053154">
    <property type="entry name" value="c-di-AMP_regulator"/>
</dbReference>
<dbReference type="PANTHER" id="PTHR37804:SF1">
    <property type="entry name" value="CDAA REGULATORY PROTEIN CDAR"/>
    <property type="match status" value="1"/>
</dbReference>
<comment type="caution">
    <text evidence="2">The sequence shown here is derived from an EMBL/GenBank/DDBJ whole genome shotgun (WGS) entry which is preliminary data.</text>
</comment>